<accession>A0A4Y2EUC4</accession>
<comment type="caution">
    <text evidence="1">The sequence shown here is derived from an EMBL/GenBank/DDBJ whole genome shotgun (WGS) entry which is preliminary data.</text>
</comment>
<feature type="non-terminal residue" evidence="1">
    <location>
        <position position="1"/>
    </location>
</feature>
<dbReference type="EMBL" id="BGPR01171222">
    <property type="protein sequence ID" value="GBM31505.1"/>
    <property type="molecule type" value="Genomic_DNA"/>
</dbReference>
<evidence type="ECO:0000313" key="1">
    <source>
        <dbReference type="EMBL" id="GBM31505.1"/>
    </source>
</evidence>
<protein>
    <submittedName>
        <fullName evidence="1">Uncharacterized protein</fullName>
    </submittedName>
</protein>
<reference evidence="1 2" key="1">
    <citation type="journal article" date="2019" name="Sci. Rep.">
        <title>Orb-weaving spider Araneus ventricosus genome elucidates the spidroin gene catalogue.</title>
        <authorList>
            <person name="Kono N."/>
            <person name="Nakamura H."/>
            <person name="Ohtoshi R."/>
            <person name="Moran D.A.P."/>
            <person name="Shinohara A."/>
            <person name="Yoshida Y."/>
            <person name="Fujiwara M."/>
            <person name="Mori M."/>
            <person name="Tomita M."/>
            <person name="Arakawa K."/>
        </authorList>
    </citation>
    <scope>NUCLEOTIDE SEQUENCE [LARGE SCALE GENOMIC DNA]</scope>
</reference>
<dbReference type="AlphaFoldDB" id="A0A4Y2EUC4"/>
<organism evidence="1 2">
    <name type="scientific">Araneus ventricosus</name>
    <name type="common">Orbweaver spider</name>
    <name type="synonym">Epeira ventricosa</name>
    <dbReference type="NCBI Taxonomy" id="182803"/>
    <lineage>
        <taxon>Eukaryota</taxon>
        <taxon>Metazoa</taxon>
        <taxon>Ecdysozoa</taxon>
        <taxon>Arthropoda</taxon>
        <taxon>Chelicerata</taxon>
        <taxon>Arachnida</taxon>
        <taxon>Araneae</taxon>
        <taxon>Araneomorphae</taxon>
        <taxon>Entelegynae</taxon>
        <taxon>Araneoidea</taxon>
        <taxon>Araneidae</taxon>
        <taxon>Araneus</taxon>
    </lineage>
</organism>
<dbReference type="PANTHER" id="PTHR46409:SF1">
    <property type="entry name" value="HTH PSQ-TYPE DOMAIN-CONTAINING PROTEIN"/>
    <property type="match status" value="1"/>
</dbReference>
<sequence length="219" mass="24892">ISSGVCSSDLAKCQPSTLNLASWLTTANQILSLHISTSDPSNELLTLVVFILRVYVPSSLRIKIHHSIKDGVRHLCHFISSSRYFPKKYLDIIEPVISRIVYFETPENMLLAMLTDEKFHIIFVTARRIIKAREIVPDGNCIRRFAITAVNFGATDYADLIDWQACYVTSPPVLRQFSSELLKMIQDDLPMDGWDFITFSSHTEEVELIVKLVTEASRK</sequence>
<dbReference type="PANTHER" id="PTHR46409">
    <property type="entry name" value="HTH PSQ-TYPE DOMAIN-CONTAINING PROTEIN"/>
    <property type="match status" value="1"/>
</dbReference>
<gene>
    <name evidence="1" type="ORF">AVEN_198301_1</name>
</gene>
<proteinExistence type="predicted"/>
<feature type="non-terminal residue" evidence="1">
    <location>
        <position position="219"/>
    </location>
</feature>
<keyword evidence="2" id="KW-1185">Reference proteome</keyword>
<name>A0A4Y2EUC4_ARAVE</name>
<dbReference type="OrthoDB" id="6773164at2759"/>
<evidence type="ECO:0000313" key="2">
    <source>
        <dbReference type="Proteomes" id="UP000499080"/>
    </source>
</evidence>
<dbReference type="Proteomes" id="UP000499080">
    <property type="component" value="Unassembled WGS sequence"/>
</dbReference>